<evidence type="ECO:0000256" key="5">
    <source>
        <dbReference type="RuleBase" id="RU004379"/>
    </source>
</evidence>
<evidence type="ECO:0008006" key="8">
    <source>
        <dbReference type="Google" id="ProtNLM"/>
    </source>
</evidence>
<dbReference type="PANTHER" id="PTHR23291:SF47">
    <property type="entry name" value="TRANSMEMBRANE BAX INHIBITOR MOTIF CONTAINING 7"/>
    <property type="match status" value="1"/>
</dbReference>
<evidence type="ECO:0000313" key="7">
    <source>
        <dbReference type="Proteomes" id="UP000688137"/>
    </source>
</evidence>
<feature type="transmembrane region" description="Helical" evidence="5">
    <location>
        <begin position="110"/>
        <end position="128"/>
    </location>
</feature>
<evidence type="ECO:0000256" key="3">
    <source>
        <dbReference type="ARBA" id="ARBA00022989"/>
    </source>
</evidence>
<dbReference type="PANTHER" id="PTHR23291">
    <property type="entry name" value="BAX INHIBITOR-RELATED"/>
    <property type="match status" value="1"/>
</dbReference>
<feature type="transmembrane region" description="Helical" evidence="5">
    <location>
        <begin position="140"/>
        <end position="162"/>
    </location>
</feature>
<evidence type="ECO:0000313" key="6">
    <source>
        <dbReference type="EMBL" id="CAD8100210.1"/>
    </source>
</evidence>
<reference evidence="6" key="1">
    <citation type="submission" date="2021-01" db="EMBL/GenBank/DDBJ databases">
        <authorList>
            <consortium name="Genoscope - CEA"/>
            <person name="William W."/>
        </authorList>
    </citation>
    <scope>NUCLEOTIDE SEQUENCE</scope>
</reference>
<comment type="caution">
    <text evidence="6">The sequence shown here is derived from an EMBL/GenBank/DDBJ whole genome shotgun (WGS) entry which is preliminary data.</text>
</comment>
<dbReference type="AlphaFoldDB" id="A0A8S1PAU7"/>
<keyword evidence="3 5" id="KW-1133">Transmembrane helix</keyword>
<comment type="similarity">
    <text evidence="5">Belongs to the BI1 family.</text>
</comment>
<feature type="transmembrane region" description="Helical" evidence="5">
    <location>
        <begin position="168"/>
        <end position="190"/>
    </location>
</feature>
<gene>
    <name evidence="6" type="ORF">PPRIM_AZ9-3.1.T1110185</name>
</gene>
<organism evidence="6 7">
    <name type="scientific">Paramecium primaurelia</name>
    <dbReference type="NCBI Taxonomy" id="5886"/>
    <lineage>
        <taxon>Eukaryota</taxon>
        <taxon>Sar</taxon>
        <taxon>Alveolata</taxon>
        <taxon>Ciliophora</taxon>
        <taxon>Intramacronucleata</taxon>
        <taxon>Oligohymenophorea</taxon>
        <taxon>Peniculida</taxon>
        <taxon>Parameciidae</taxon>
        <taxon>Paramecium</taxon>
    </lineage>
</organism>
<evidence type="ECO:0000256" key="1">
    <source>
        <dbReference type="ARBA" id="ARBA00004141"/>
    </source>
</evidence>
<protein>
    <recommendedName>
        <fullName evidence="8">Transmembrane protein</fullName>
    </recommendedName>
</protein>
<feature type="transmembrane region" description="Helical" evidence="5">
    <location>
        <begin position="224"/>
        <end position="243"/>
    </location>
</feature>
<dbReference type="InterPro" id="IPR006214">
    <property type="entry name" value="Bax_inhibitor_1-related"/>
</dbReference>
<keyword evidence="2 5" id="KW-0812">Transmembrane</keyword>
<feature type="transmembrane region" description="Helical" evidence="5">
    <location>
        <begin position="197"/>
        <end position="218"/>
    </location>
</feature>
<evidence type="ECO:0000256" key="2">
    <source>
        <dbReference type="ARBA" id="ARBA00022692"/>
    </source>
</evidence>
<name>A0A8S1PAU7_PARPR</name>
<comment type="subcellular location">
    <subcellularLocation>
        <location evidence="1">Membrane</location>
        <topology evidence="1">Multi-pass membrane protein</topology>
    </subcellularLocation>
</comment>
<keyword evidence="4 5" id="KW-0472">Membrane</keyword>
<dbReference type="EMBL" id="CAJJDM010000114">
    <property type="protein sequence ID" value="CAD8100210.1"/>
    <property type="molecule type" value="Genomic_DNA"/>
</dbReference>
<dbReference type="GO" id="GO:0016020">
    <property type="term" value="C:membrane"/>
    <property type="evidence" value="ECO:0007669"/>
    <property type="project" value="UniProtKB-SubCell"/>
</dbReference>
<sequence length="292" mass="35099">MNNNINNYQVNQNDQPQYLNLQSFETQDGKTQKINQFQDQGIFQDLQIRVVFLKNLYNILFFEFLYNLLMFGFGIYTRMATWLLKFQDFYCFYDEETYVEHCFFDIEPSWLFYVSLFISIILQFILYFKGDLVRNAPVNYIVSIFQIVFFGFTFTTINIFWALKLLPIAVWITWGITYLIIISLILYAFLQKRDISWQVGTVVILGISLPLIFIWMLTYHYYPLWAKFVCLIVILSYGFYLVFETRLILRKERFNLDTNDYLIGSLLLNGLMLQPLVRIFEILFNAYGRRNR</sequence>
<evidence type="ECO:0000256" key="4">
    <source>
        <dbReference type="ARBA" id="ARBA00023136"/>
    </source>
</evidence>
<proteinExistence type="inferred from homology"/>
<keyword evidence="7" id="KW-1185">Reference proteome</keyword>
<feature type="transmembrane region" description="Helical" evidence="5">
    <location>
        <begin position="56"/>
        <end position="76"/>
    </location>
</feature>
<dbReference type="Proteomes" id="UP000688137">
    <property type="component" value="Unassembled WGS sequence"/>
</dbReference>
<accession>A0A8S1PAU7</accession>